<protein>
    <submittedName>
        <fullName evidence="2">Uncharacterized protein</fullName>
    </submittedName>
</protein>
<dbReference type="Proteomes" id="UP001162131">
    <property type="component" value="Unassembled WGS sequence"/>
</dbReference>
<organism evidence="2 3">
    <name type="scientific">Blepharisma stoltei</name>
    <dbReference type="NCBI Taxonomy" id="1481888"/>
    <lineage>
        <taxon>Eukaryota</taxon>
        <taxon>Sar</taxon>
        <taxon>Alveolata</taxon>
        <taxon>Ciliophora</taxon>
        <taxon>Postciliodesmatophora</taxon>
        <taxon>Heterotrichea</taxon>
        <taxon>Heterotrichida</taxon>
        <taxon>Blepharismidae</taxon>
        <taxon>Blepharisma</taxon>
    </lineage>
</organism>
<proteinExistence type="predicted"/>
<reference evidence="2" key="1">
    <citation type="submission" date="2021-09" db="EMBL/GenBank/DDBJ databases">
        <authorList>
            <consortium name="AG Swart"/>
            <person name="Singh M."/>
            <person name="Singh A."/>
            <person name="Seah K."/>
            <person name="Emmerich C."/>
        </authorList>
    </citation>
    <scope>NUCLEOTIDE SEQUENCE</scope>
    <source>
        <strain evidence="2">ATCC30299</strain>
    </source>
</reference>
<evidence type="ECO:0000313" key="3">
    <source>
        <dbReference type="Proteomes" id="UP001162131"/>
    </source>
</evidence>
<name>A0AAU9IPH1_9CILI</name>
<feature type="signal peptide" evidence="1">
    <location>
        <begin position="1"/>
        <end position="15"/>
    </location>
</feature>
<evidence type="ECO:0000313" key="2">
    <source>
        <dbReference type="EMBL" id="CAG9317496.1"/>
    </source>
</evidence>
<keyword evidence="1" id="KW-0732">Signal</keyword>
<dbReference type="AlphaFoldDB" id="A0AAU9IPH1"/>
<comment type="caution">
    <text evidence="2">The sequence shown here is derived from an EMBL/GenBank/DDBJ whole genome shotgun (WGS) entry which is preliminary data.</text>
</comment>
<gene>
    <name evidence="2" type="ORF">BSTOLATCC_MIC18742</name>
</gene>
<keyword evidence="3" id="KW-1185">Reference proteome</keyword>
<feature type="chain" id="PRO_5043829660" evidence="1">
    <location>
        <begin position="16"/>
        <end position="154"/>
    </location>
</feature>
<dbReference type="EMBL" id="CAJZBQ010000018">
    <property type="protein sequence ID" value="CAG9317496.1"/>
    <property type="molecule type" value="Genomic_DNA"/>
</dbReference>
<accession>A0AAU9IPH1</accession>
<sequence>MSSFLLKSSFGFAAGFSIVWLGIPEAQWSDFSSYTYKPTSSSLKYLIETMKYYSPKEMNRRKQEEAFNMKGDKLTDLIQIIPTKEEEEFNKRRVKFFNELQNRIRKEEQRATIRGLTKKEREQIIKETMEEFFPEAFPNALEIVKKQLEKEGIK</sequence>
<evidence type="ECO:0000256" key="1">
    <source>
        <dbReference type="SAM" id="SignalP"/>
    </source>
</evidence>